<accession>A0A9X5FBR5</accession>
<keyword evidence="4" id="KW-1185">Reference proteome</keyword>
<name>A0A9X5FBR5_9MICO</name>
<sequence>MFSKKTRQEPQAAEPAPELDHSAPVNDKTKSGPTPKRREREAANRVPLVPGDRKAAARAERAAMRVQRDLEYKALQTGDERNLPPRDKGPERRFVRDFVDARWNLGELFLFVALAMMVIIMVVGNTGNPVLIGYTTLALYAVVLVTILDGFLMWRRLKKALLAKFGTSLTIKPLRWYAVARAFQIRRARLPKPMVRHGQYPS</sequence>
<keyword evidence="2" id="KW-0812">Transmembrane</keyword>
<organism evidence="3 4">
    <name type="scientific">Sanguibacter hominis ATCC BAA-789</name>
    <dbReference type="NCBI Taxonomy" id="1312740"/>
    <lineage>
        <taxon>Bacteria</taxon>
        <taxon>Bacillati</taxon>
        <taxon>Actinomycetota</taxon>
        <taxon>Actinomycetes</taxon>
        <taxon>Micrococcales</taxon>
        <taxon>Sanguibacteraceae</taxon>
        <taxon>Sanguibacter</taxon>
    </lineage>
</organism>
<feature type="transmembrane region" description="Helical" evidence="2">
    <location>
        <begin position="103"/>
        <end position="124"/>
    </location>
</feature>
<dbReference type="Pfam" id="PF11241">
    <property type="entry name" value="DUF3043"/>
    <property type="match status" value="1"/>
</dbReference>
<dbReference type="Proteomes" id="UP000774283">
    <property type="component" value="Unassembled WGS sequence"/>
</dbReference>
<protein>
    <submittedName>
        <fullName evidence="3">DUF3043 domain-containing protein</fullName>
    </submittedName>
</protein>
<dbReference type="AlphaFoldDB" id="A0A9X5FBR5"/>
<dbReference type="EMBL" id="JAAXOW010000002">
    <property type="protein sequence ID" value="NKX93163.1"/>
    <property type="molecule type" value="Genomic_DNA"/>
</dbReference>
<keyword evidence="2" id="KW-0472">Membrane</keyword>
<evidence type="ECO:0000256" key="1">
    <source>
        <dbReference type="SAM" id="MobiDB-lite"/>
    </source>
</evidence>
<feature type="transmembrane region" description="Helical" evidence="2">
    <location>
        <begin position="130"/>
        <end position="154"/>
    </location>
</feature>
<evidence type="ECO:0000313" key="3">
    <source>
        <dbReference type="EMBL" id="NKX93163.1"/>
    </source>
</evidence>
<gene>
    <name evidence="3" type="ORF">HF995_07735</name>
</gene>
<dbReference type="InterPro" id="IPR021403">
    <property type="entry name" value="DUF3043"/>
</dbReference>
<proteinExistence type="predicted"/>
<comment type="caution">
    <text evidence="3">The sequence shown here is derived from an EMBL/GenBank/DDBJ whole genome shotgun (WGS) entry which is preliminary data.</text>
</comment>
<dbReference type="RefSeq" id="WP_168447238.1">
    <property type="nucleotide sequence ID" value="NZ_JAAXOW010000002.1"/>
</dbReference>
<evidence type="ECO:0000313" key="4">
    <source>
        <dbReference type="Proteomes" id="UP000774283"/>
    </source>
</evidence>
<feature type="region of interest" description="Disordered" evidence="1">
    <location>
        <begin position="1"/>
        <end position="54"/>
    </location>
</feature>
<reference evidence="3 4" key="1">
    <citation type="submission" date="2020-04" db="EMBL/GenBank/DDBJ databases">
        <title>MicrobeNet Type strains.</title>
        <authorList>
            <person name="Nicholson A.C."/>
        </authorList>
    </citation>
    <scope>NUCLEOTIDE SEQUENCE [LARGE SCALE GENOMIC DNA]</scope>
    <source>
        <strain evidence="3 4">ATCC BAA-789</strain>
    </source>
</reference>
<keyword evidence="2" id="KW-1133">Transmembrane helix</keyword>
<evidence type="ECO:0000256" key="2">
    <source>
        <dbReference type="SAM" id="Phobius"/>
    </source>
</evidence>